<evidence type="ECO:0000313" key="2">
    <source>
        <dbReference type="Proteomes" id="UP001595816"/>
    </source>
</evidence>
<sequence length="102" mass="10677">MRYVGYQAEHDAVRAETGAIAGELLRAYEALRSLRNLSVPSAGLAGIVAQAAAREVLGRLAEALGSVLGQTQAVTMTIENAIVAYAALDEQAAADLGRVRRP</sequence>
<keyword evidence="2" id="KW-1185">Reference proteome</keyword>
<evidence type="ECO:0008006" key="3">
    <source>
        <dbReference type="Google" id="ProtNLM"/>
    </source>
</evidence>
<reference evidence="2" key="1">
    <citation type="journal article" date="2019" name="Int. J. Syst. Evol. Microbiol.">
        <title>The Global Catalogue of Microorganisms (GCM) 10K type strain sequencing project: providing services to taxonomists for standard genome sequencing and annotation.</title>
        <authorList>
            <consortium name="The Broad Institute Genomics Platform"/>
            <consortium name="The Broad Institute Genome Sequencing Center for Infectious Disease"/>
            <person name="Wu L."/>
            <person name="Ma J."/>
        </authorList>
    </citation>
    <scope>NUCLEOTIDE SEQUENCE [LARGE SCALE GENOMIC DNA]</scope>
    <source>
        <strain evidence="2">CGMCC 4.7289</strain>
    </source>
</reference>
<organism evidence="1 2">
    <name type="scientific">Hamadaea flava</name>
    <dbReference type="NCBI Taxonomy" id="1742688"/>
    <lineage>
        <taxon>Bacteria</taxon>
        <taxon>Bacillati</taxon>
        <taxon>Actinomycetota</taxon>
        <taxon>Actinomycetes</taxon>
        <taxon>Micromonosporales</taxon>
        <taxon>Micromonosporaceae</taxon>
        <taxon>Hamadaea</taxon>
    </lineage>
</organism>
<name>A0ABV8LZC5_9ACTN</name>
<evidence type="ECO:0000313" key="1">
    <source>
        <dbReference type="EMBL" id="MFC4135648.1"/>
    </source>
</evidence>
<gene>
    <name evidence="1" type="ORF">ACFOZ4_33965</name>
</gene>
<dbReference type="Proteomes" id="UP001595816">
    <property type="component" value="Unassembled WGS sequence"/>
</dbReference>
<comment type="caution">
    <text evidence="1">The sequence shown here is derived from an EMBL/GenBank/DDBJ whole genome shotgun (WGS) entry which is preliminary data.</text>
</comment>
<dbReference type="EMBL" id="JBHSAY010000023">
    <property type="protein sequence ID" value="MFC4135648.1"/>
    <property type="molecule type" value="Genomic_DNA"/>
</dbReference>
<accession>A0ABV8LZC5</accession>
<dbReference type="RefSeq" id="WP_253750021.1">
    <property type="nucleotide sequence ID" value="NZ_JAMZDZ010000001.1"/>
</dbReference>
<proteinExistence type="predicted"/>
<protein>
    <recommendedName>
        <fullName evidence="3">Excreted virulence factor EspC (Type VII ESX diderm)</fullName>
    </recommendedName>
</protein>